<gene>
    <name evidence="2" type="ORF">ISN26_04360</name>
</gene>
<dbReference type="PANTHER" id="PTHR30296">
    <property type="entry name" value="UNCHARACTERIZED PROTEIN YKGE"/>
    <property type="match status" value="1"/>
</dbReference>
<dbReference type="GO" id="GO:0005829">
    <property type="term" value="C:cytosol"/>
    <property type="evidence" value="ECO:0007669"/>
    <property type="project" value="TreeGrafter"/>
</dbReference>
<organism evidence="2 3">
    <name type="scientific">Candidatus Amphirhobacter heronislandensis</name>
    <dbReference type="NCBI Taxonomy" id="1732024"/>
    <lineage>
        <taxon>Bacteria</taxon>
        <taxon>Pseudomonadati</taxon>
        <taxon>Pseudomonadota</taxon>
        <taxon>Gammaproteobacteria</taxon>
        <taxon>Candidatus Tethybacterales</taxon>
        <taxon>Candidatus Tethybacteraceae</taxon>
        <taxon>Candidatus Amphirhobacter</taxon>
    </lineage>
</organism>
<keyword evidence="3" id="KW-1185">Reference proteome</keyword>
<comment type="caution">
    <text evidence="2">The sequence shown here is derived from an EMBL/GenBank/DDBJ whole genome shotgun (WGS) entry which is preliminary data.</text>
</comment>
<protein>
    <submittedName>
        <fullName evidence="2">(Fe-S)-binding protein</fullName>
    </submittedName>
</protein>
<dbReference type="InterPro" id="IPR004017">
    <property type="entry name" value="Cys_rich_dom"/>
</dbReference>
<evidence type="ECO:0000313" key="3">
    <source>
        <dbReference type="Proteomes" id="UP000604381"/>
    </source>
</evidence>
<evidence type="ECO:0000313" key="2">
    <source>
        <dbReference type="EMBL" id="MBF2735303.1"/>
    </source>
</evidence>
<reference evidence="2" key="1">
    <citation type="submission" date="2020-10" db="EMBL/GenBank/DDBJ databases">
        <title>An improved Amphimedon queenslandica hologenome assembly reveals how three proteobacterial symbionts can extend the metabolic phenotypic of their marine sponge host.</title>
        <authorList>
            <person name="Degnan B."/>
            <person name="Degnan S."/>
            <person name="Xiang X."/>
        </authorList>
    </citation>
    <scope>NUCLEOTIDE SEQUENCE</scope>
    <source>
        <strain evidence="2">AqS2</strain>
    </source>
</reference>
<dbReference type="GO" id="GO:0016491">
    <property type="term" value="F:oxidoreductase activity"/>
    <property type="evidence" value="ECO:0007669"/>
    <property type="project" value="UniProtKB-ARBA"/>
</dbReference>
<accession>A0A930UGL0</accession>
<dbReference type="AlphaFoldDB" id="A0A930UGL0"/>
<dbReference type="Proteomes" id="UP000604381">
    <property type="component" value="Unassembled WGS sequence"/>
</dbReference>
<dbReference type="Pfam" id="PF02754">
    <property type="entry name" value="CCG"/>
    <property type="match status" value="2"/>
</dbReference>
<name>A0A930UGL0_9GAMM</name>
<evidence type="ECO:0000259" key="1">
    <source>
        <dbReference type="Pfam" id="PF02754"/>
    </source>
</evidence>
<sequence length="243" mass="25401">MPDDRQPAPGLLSTCIADLMRPGVAAATRRLIAAACGAEPRIPAAQTCCGQPALNAGRRADAKRLLLRMARLFADCATVVAPSGSCVGAIKKHMAGLFAPDEEGAAEAREFAAKCMELSEYLVERGFEPRPAAKPLTIAYHDSCAGLRELGIHDGPRALLAAAGHTLVPLEDADVCCGFGGSFAVKFGEVSAHMAEDKCRCALAAGADVLALGDLGCLLNIEGRMLRRGEALPVHHYAELIAD</sequence>
<dbReference type="PANTHER" id="PTHR30296:SF0">
    <property type="entry name" value="LACTATE UTILIZATION PROTEIN A"/>
    <property type="match status" value="1"/>
</dbReference>
<feature type="domain" description="Cysteine-rich" evidence="1">
    <location>
        <begin position="13"/>
        <end position="90"/>
    </location>
</feature>
<dbReference type="EMBL" id="JADHEI010000033">
    <property type="protein sequence ID" value="MBF2735303.1"/>
    <property type="molecule type" value="Genomic_DNA"/>
</dbReference>
<feature type="domain" description="Cysteine-rich" evidence="1">
    <location>
        <begin position="138"/>
        <end position="221"/>
    </location>
</feature>
<proteinExistence type="predicted"/>